<dbReference type="GO" id="GO:0006397">
    <property type="term" value="P:mRNA processing"/>
    <property type="evidence" value="ECO:0007669"/>
    <property type="project" value="UniProtKB-KW"/>
</dbReference>
<evidence type="ECO:0000256" key="3">
    <source>
        <dbReference type="ARBA" id="ARBA00023187"/>
    </source>
</evidence>
<keyword evidence="3" id="KW-0508">mRNA splicing</keyword>
<dbReference type="AlphaFoldDB" id="A0AAV4RMU7"/>
<dbReference type="InterPro" id="IPR055433">
    <property type="entry name" value="HAT_Syf1-like_N"/>
</dbReference>
<dbReference type="Pfam" id="PF23233">
    <property type="entry name" value="HAT_Syf1_CNRKL1_N"/>
    <property type="match status" value="1"/>
</dbReference>
<protein>
    <submittedName>
        <fullName evidence="5">Pre-mRNA-splicing factor SYF1</fullName>
    </submittedName>
</protein>
<dbReference type="GO" id="GO:0008380">
    <property type="term" value="P:RNA splicing"/>
    <property type="evidence" value="ECO:0007669"/>
    <property type="project" value="UniProtKB-KW"/>
</dbReference>
<proteinExistence type="inferred from homology"/>
<dbReference type="InterPro" id="IPR011990">
    <property type="entry name" value="TPR-like_helical_dom_sf"/>
</dbReference>
<reference evidence="5 6" key="1">
    <citation type="submission" date="2021-06" db="EMBL/GenBank/DDBJ databases">
        <title>Caerostris extrusa draft genome.</title>
        <authorList>
            <person name="Kono N."/>
            <person name="Arakawa K."/>
        </authorList>
    </citation>
    <scope>NUCLEOTIDE SEQUENCE [LARGE SCALE GENOMIC DNA]</scope>
</reference>
<dbReference type="Proteomes" id="UP001054945">
    <property type="component" value="Unassembled WGS sequence"/>
</dbReference>
<evidence type="ECO:0000256" key="1">
    <source>
        <dbReference type="ARBA" id="ARBA00008644"/>
    </source>
</evidence>
<organism evidence="5 6">
    <name type="scientific">Caerostris extrusa</name>
    <name type="common">Bark spider</name>
    <name type="synonym">Caerostris bankana</name>
    <dbReference type="NCBI Taxonomy" id="172846"/>
    <lineage>
        <taxon>Eukaryota</taxon>
        <taxon>Metazoa</taxon>
        <taxon>Ecdysozoa</taxon>
        <taxon>Arthropoda</taxon>
        <taxon>Chelicerata</taxon>
        <taxon>Arachnida</taxon>
        <taxon>Araneae</taxon>
        <taxon>Araneomorphae</taxon>
        <taxon>Entelegynae</taxon>
        <taxon>Araneoidea</taxon>
        <taxon>Araneidae</taxon>
        <taxon>Caerostris</taxon>
    </lineage>
</organism>
<dbReference type="EMBL" id="BPLR01008036">
    <property type="protein sequence ID" value="GIY21590.1"/>
    <property type="molecule type" value="Genomic_DNA"/>
</dbReference>
<accession>A0AAV4RMU7</accession>
<keyword evidence="6" id="KW-1185">Reference proteome</keyword>
<name>A0AAV4RMU7_CAEEX</name>
<evidence type="ECO:0000313" key="5">
    <source>
        <dbReference type="EMBL" id="GIY21590.1"/>
    </source>
</evidence>
<gene>
    <name evidence="5" type="primary">Xab2</name>
    <name evidence="5" type="ORF">CEXT_623981</name>
</gene>
<feature type="domain" description="Pre-mRNA-splicing factor Syf1-like N-terminal HAT-repeats" evidence="4">
    <location>
        <begin position="16"/>
        <end position="62"/>
    </location>
</feature>
<comment type="similarity">
    <text evidence="1">Belongs to the crooked-neck family.</text>
</comment>
<dbReference type="SUPFAM" id="SSF48452">
    <property type="entry name" value="TPR-like"/>
    <property type="match status" value="1"/>
</dbReference>
<sequence length="68" mass="8410">MSKALWKTRENISEDEDIPYEEEILRNPYSVKHWLRYIEFKKEAPKHVINRLYERALREHTGKLYYLA</sequence>
<evidence type="ECO:0000259" key="4">
    <source>
        <dbReference type="Pfam" id="PF23233"/>
    </source>
</evidence>
<evidence type="ECO:0000313" key="6">
    <source>
        <dbReference type="Proteomes" id="UP001054945"/>
    </source>
</evidence>
<comment type="caution">
    <text evidence="5">The sequence shown here is derived from an EMBL/GenBank/DDBJ whole genome shotgun (WGS) entry which is preliminary data.</text>
</comment>
<evidence type="ECO:0000256" key="2">
    <source>
        <dbReference type="ARBA" id="ARBA00022664"/>
    </source>
</evidence>
<keyword evidence="2" id="KW-0507">mRNA processing</keyword>